<evidence type="ECO:0000313" key="1">
    <source>
        <dbReference type="EMBL" id="MFC6707092.1"/>
    </source>
</evidence>
<accession>A0ABW2AJJ6</accession>
<organism evidence="1 2">
    <name type="scientific">Flexivirga alba</name>
    <dbReference type="NCBI Taxonomy" id="702742"/>
    <lineage>
        <taxon>Bacteria</taxon>
        <taxon>Bacillati</taxon>
        <taxon>Actinomycetota</taxon>
        <taxon>Actinomycetes</taxon>
        <taxon>Micrococcales</taxon>
        <taxon>Dermacoccaceae</taxon>
        <taxon>Flexivirga</taxon>
    </lineage>
</organism>
<reference evidence="2" key="1">
    <citation type="journal article" date="2019" name="Int. J. Syst. Evol. Microbiol.">
        <title>The Global Catalogue of Microorganisms (GCM) 10K type strain sequencing project: providing services to taxonomists for standard genome sequencing and annotation.</title>
        <authorList>
            <consortium name="The Broad Institute Genomics Platform"/>
            <consortium name="The Broad Institute Genome Sequencing Center for Infectious Disease"/>
            <person name="Wu L."/>
            <person name="Ma J."/>
        </authorList>
    </citation>
    <scope>NUCLEOTIDE SEQUENCE [LARGE SCALE GENOMIC DNA]</scope>
    <source>
        <strain evidence="2">CCUG 58127</strain>
    </source>
</reference>
<keyword evidence="2" id="KW-1185">Reference proteome</keyword>
<dbReference type="RefSeq" id="WP_382403761.1">
    <property type="nucleotide sequence ID" value="NZ_JBHSWH010000001.1"/>
</dbReference>
<protein>
    <submittedName>
        <fullName evidence="1">Uncharacterized protein</fullName>
    </submittedName>
</protein>
<proteinExistence type="predicted"/>
<dbReference type="EMBL" id="JBHSWH010000001">
    <property type="protein sequence ID" value="MFC6707092.1"/>
    <property type="molecule type" value="Genomic_DNA"/>
</dbReference>
<sequence>MPAEAAVTGARAACGLALACRHSLLDRLQGGRMLVQAGAEAWARGVSGPARSDTATVYTAAAAVDALHGVSMLAVAIWPSHRRQASASAAVAFLFAVGDLLVRRTDRPHLLTTVLLMEV</sequence>
<comment type="caution">
    <text evidence="1">The sequence shown here is derived from an EMBL/GenBank/DDBJ whole genome shotgun (WGS) entry which is preliminary data.</text>
</comment>
<dbReference type="Proteomes" id="UP001596298">
    <property type="component" value="Unassembled WGS sequence"/>
</dbReference>
<evidence type="ECO:0000313" key="2">
    <source>
        <dbReference type="Proteomes" id="UP001596298"/>
    </source>
</evidence>
<name>A0ABW2AJJ6_9MICO</name>
<gene>
    <name evidence="1" type="ORF">ACFQDH_17985</name>
</gene>